<dbReference type="PROSITE" id="PS50050">
    <property type="entry name" value="TNFR_NGFR_2"/>
    <property type="match status" value="1"/>
</dbReference>
<evidence type="ECO:0000313" key="4">
    <source>
        <dbReference type="EMBL" id="EDQ85914.1"/>
    </source>
</evidence>
<dbReference type="RefSeq" id="XP_001749393.1">
    <property type="nucleotide sequence ID" value="XM_001749341.1"/>
</dbReference>
<evidence type="ECO:0000313" key="5">
    <source>
        <dbReference type="Proteomes" id="UP000001357"/>
    </source>
</evidence>
<protein>
    <recommendedName>
        <fullName evidence="3">TNFR-Cys domain-containing protein</fullName>
    </recommendedName>
</protein>
<feature type="repeat" description="TNFR-Cys" evidence="1">
    <location>
        <begin position="232"/>
        <end position="271"/>
    </location>
</feature>
<keyword evidence="2" id="KW-1133">Transmembrane helix</keyword>
<organism evidence="4 5">
    <name type="scientific">Monosiga brevicollis</name>
    <name type="common">Choanoflagellate</name>
    <dbReference type="NCBI Taxonomy" id="81824"/>
    <lineage>
        <taxon>Eukaryota</taxon>
        <taxon>Choanoflagellata</taxon>
        <taxon>Craspedida</taxon>
        <taxon>Salpingoecidae</taxon>
        <taxon>Monosiga</taxon>
    </lineage>
</organism>
<dbReference type="AlphaFoldDB" id="A9V9E2"/>
<reference evidence="4 5" key="1">
    <citation type="journal article" date="2008" name="Nature">
        <title>The genome of the choanoflagellate Monosiga brevicollis and the origin of metazoans.</title>
        <authorList>
            <consortium name="JGI Sequencing"/>
            <person name="King N."/>
            <person name="Westbrook M.J."/>
            <person name="Young S.L."/>
            <person name="Kuo A."/>
            <person name="Abedin M."/>
            <person name="Chapman J."/>
            <person name="Fairclough S."/>
            <person name="Hellsten U."/>
            <person name="Isogai Y."/>
            <person name="Letunic I."/>
            <person name="Marr M."/>
            <person name="Pincus D."/>
            <person name="Putnam N."/>
            <person name="Rokas A."/>
            <person name="Wright K.J."/>
            <person name="Zuzow R."/>
            <person name="Dirks W."/>
            <person name="Good M."/>
            <person name="Goodstein D."/>
            <person name="Lemons D."/>
            <person name="Li W."/>
            <person name="Lyons J.B."/>
            <person name="Morris A."/>
            <person name="Nichols S."/>
            <person name="Richter D.J."/>
            <person name="Salamov A."/>
            <person name="Bork P."/>
            <person name="Lim W.A."/>
            <person name="Manning G."/>
            <person name="Miller W.T."/>
            <person name="McGinnis W."/>
            <person name="Shapiro H."/>
            <person name="Tjian R."/>
            <person name="Grigoriev I.V."/>
            <person name="Rokhsar D."/>
        </authorList>
    </citation>
    <scope>NUCLEOTIDE SEQUENCE [LARGE SCALE GENOMIC DNA]</scope>
    <source>
        <strain evidence="5">MX1 / ATCC 50154</strain>
    </source>
</reference>
<keyword evidence="2" id="KW-0472">Membrane</keyword>
<dbReference type="GO" id="GO:0005634">
    <property type="term" value="C:nucleus"/>
    <property type="evidence" value="ECO:0000318"/>
    <property type="project" value="GO_Central"/>
</dbReference>
<keyword evidence="2" id="KW-0812">Transmembrane</keyword>
<dbReference type="PROSITE" id="PS00652">
    <property type="entry name" value="TNFR_NGFR_1"/>
    <property type="match status" value="1"/>
</dbReference>
<dbReference type="GeneID" id="5894622"/>
<keyword evidence="5" id="KW-1185">Reference proteome</keyword>
<dbReference type="Gene3D" id="2.10.50.10">
    <property type="entry name" value="Tumor Necrosis Factor Receptor, subunit A, domain 2"/>
    <property type="match status" value="1"/>
</dbReference>
<proteinExistence type="predicted"/>
<accession>A9V9E2</accession>
<dbReference type="InParanoid" id="A9V9E2"/>
<dbReference type="Proteomes" id="UP000001357">
    <property type="component" value="Unassembled WGS sequence"/>
</dbReference>
<feature type="disulfide bond" evidence="1">
    <location>
        <begin position="253"/>
        <end position="271"/>
    </location>
</feature>
<comment type="caution">
    <text evidence="1">Lacks conserved residue(s) required for the propagation of feature annotation.</text>
</comment>
<dbReference type="KEGG" id="mbr:MONBRDRAFT_11521"/>
<sequence>MGVRPVLGVLPVEVVALVAVVSVLGAWLPGVAGVNKVDIAGNALNIADRNASCAETEVDAITCIGSRYRRTASMTVTLRGSPSFDMTNLDAPLWWTLDLSTTTNISSLQIMANGQAQTHMKIQDSVWNPDNRPELVHRVSIFNSRSIIGGPLNLSSSLNSEVLDLTIMIAFDINPSYQKSSVTIYGMRVDQFCSFQNANDNRWSYQPIAGVVDACMACPSGHTDASRTVCYPCVEGEYSLTGSPAQCTSCTTCDAWSGVYTPCTPTTDTVCKPLFWHGEEPIRDVLVDWVVRAPVDSADLTLSTWVDGVDFEHVGQVIRGLRHCYDSSTCDIDTIVATYNHNDYDDHNDHNNHNYHNYHDDDDDYYHHHNPHSHKSGCYYPSPQHKRDNHRRIAVTTTEPIRVREWGHQYLSDLVLHRPGGGYD</sequence>
<evidence type="ECO:0000256" key="1">
    <source>
        <dbReference type="PROSITE-ProRule" id="PRU00206"/>
    </source>
</evidence>
<feature type="transmembrane region" description="Helical" evidence="2">
    <location>
        <begin position="7"/>
        <end position="28"/>
    </location>
</feature>
<dbReference type="GO" id="GO:0005667">
    <property type="term" value="C:transcription regulator complex"/>
    <property type="evidence" value="ECO:0000318"/>
    <property type="project" value="GO_Central"/>
</dbReference>
<dbReference type="Pfam" id="PF00020">
    <property type="entry name" value="TNFR_c6"/>
    <property type="match status" value="1"/>
</dbReference>
<dbReference type="SMART" id="SM00208">
    <property type="entry name" value="TNFR"/>
    <property type="match status" value="1"/>
</dbReference>
<evidence type="ECO:0000259" key="3">
    <source>
        <dbReference type="PROSITE" id="PS50050"/>
    </source>
</evidence>
<dbReference type="EMBL" id="CH991570">
    <property type="protein sequence ID" value="EDQ85914.1"/>
    <property type="molecule type" value="Genomic_DNA"/>
</dbReference>
<gene>
    <name evidence="4" type="ORF">MONBRDRAFT_11521</name>
</gene>
<feature type="domain" description="TNFR-Cys" evidence="3">
    <location>
        <begin position="232"/>
        <end position="271"/>
    </location>
</feature>
<feature type="disulfide bond" evidence="1">
    <location>
        <begin position="250"/>
        <end position="263"/>
    </location>
</feature>
<evidence type="ECO:0000256" key="2">
    <source>
        <dbReference type="SAM" id="Phobius"/>
    </source>
</evidence>
<name>A9V9E2_MONBE</name>
<keyword evidence="1" id="KW-1015">Disulfide bond</keyword>
<dbReference type="InterPro" id="IPR001368">
    <property type="entry name" value="TNFR/NGFR_Cys_rich_reg"/>
</dbReference>